<reference evidence="2 3" key="1">
    <citation type="submission" date="2015-10" db="EMBL/GenBank/DDBJ databases">
        <title>Corynebacteirum lowii and Corynebacterium oculi species nova, derived from human clinical disease and and emended description of Corynebacterium mastiditis.</title>
        <authorList>
            <person name="Bernard K."/>
            <person name="Pacheco A.L."/>
            <person name="Mcdougall C."/>
            <person name="Burtx T."/>
            <person name="Weibe D."/>
            <person name="Tyler S."/>
            <person name="Olson A.B."/>
            <person name="Cnockaert M."/>
            <person name="Eguchi H."/>
            <person name="Kuwahara T."/>
            <person name="Nakayama-Imaohji H."/>
            <person name="Boudewijins M."/>
            <person name="Van Hoecke F."/>
            <person name="Bernier A.-M."/>
            <person name="Vandamme P."/>
        </authorList>
    </citation>
    <scope>NUCLEOTIDE SEQUENCE [LARGE SCALE GENOMIC DNA]</scope>
    <source>
        <strain evidence="2 3">NML 130206</strain>
    </source>
</reference>
<protein>
    <recommendedName>
        <fullName evidence="4">DUF2516 domain-containing protein</fullName>
    </recommendedName>
</protein>
<feature type="transmembrane region" description="Helical" evidence="1">
    <location>
        <begin position="56"/>
        <end position="87"/>
    </location>
</feature>
<evidence type="ECO:0000313" key="2">
    <source>
        <dbReference type="EMBL" id="KQB87278.1"/>
    </source>
</evidence>
<dbReference type="Proteomes" id="UP000050488">
    <property type="component" value="Unassembled WGS sequence"/>
</dbReference>
<organism evidence="2 3">
    <name type="scientific">Corynebacterium lowii</name>
    <dbReference type="NCBI Taxonomy" id="1544413"/>
    <lineage>
        <taxon>Bacteria</taxon>
        <taxon>Bacillati</taxon>
        <taxon>Actinomycetota</taxon>
        <taxon>Actinomycetes</taxon>
        <taxon>Mycobacteriales</taxon>
        <taxon>Corynebacteriaceae</taxon>
        <taxon>Corynebacterium</taxon>
    </lineage>
</organism>
<dbReference type="InterPro" id="IPR019662">
    <property type="entry name" value="DUF2516"/>
</dbReference>
<feature type="transmembrane region" description="Helical" evidence="1">
    <location>
        <begin position="18"/>
        <end position="35"/>
    </location>
</feature>
<dbReference type="STRING" id="1544413.Clow_00333"/>
<dbReference type="RefSeq" id="WP_055175334.1">
    <property type="nucleotide sequence ID" value="NZ_JAUSQY010000001.1"/>
</dbReference>
<dbReference type="AlphaFoldDB" id="A0A0Q0UG60"/>
<keyword evidence="1" id="KW-1133">Transmembrane helix</keyword>
<dbReference type="PATRIC" id="fig|1544413.3.peg.336"/>
<proteinExistence type="predicted"/>
<keyword evidence="3" id="KW-1185">Reference proteome</keyword>
<comment type="caution">
    <text evidence="2">The sequence shown here is derived from an EMBL/GenBank/DDBJ whole genome shotgun (WGS) entry which is preliminary data.</text>
</comment>
<keyword evidence="1" id="KW-0472">Membrane</keyword>
<name>A0A0Q0UG60_9CORY</name>
<sequence>MTSALFLLLGLINNLHDLLYFVAGICGVVGAVFVASTRSDAFPAADRQSKWTWFALLMGSAVVCVFVGGAVPLISIAGVVIIGLYWWDLRPQLNDLLGGTQGSW</sequence>
<accession>A0A0Q0UG60</accession>
<dbReference type="Pfam" id="PF10724">
    <property type="entry name" value="DUF2516"/>
    <property type="match status" value="1"/>
</dbReference>
<evidence type="ECO:0000256" key="1">
    <source>
        <dbReference type="SAM" id="Phobius"/>
    </source>
</evidence>
<evidence type="ECO:0000313" key="3">
    <source>
        <dbReference type="Proteomes" id="UP000050488"/>
    </source>
</evidence>
<dbReference type="OrthoDB" id="4427346at2"/>
<keyword evidence="1" id="KW-0812">Transmembrane</keyword>
<evidence type="ECO:0008006" key="4">
    <source>
        <dbReference type="Google" id="ProtNLM"/>
    </source>
</evidence>
<gene>
    <name evidence="2" type="ORF">Clow_00333</name>
</gene>
<dbReference type="EMBL" id="LKEV01000001">
    <property type="protein sequence ID" value="KQB87278.1"/>
    <property type="molecule type" value="Genomic_DNA"/>
</dbReference>